<keyword evidence="7 8" id="KW-0520">NAD</keyword>
<dbReference type="InterPro" id="IPR023043">
    <property type="entry name" value="NAD(P)H_OxRDtase_bac/plastid"/>
</dbReference>
<keyword evidence="6 7" id="KW-0472">Membrane</keyword>
<organism evidence="10 11">
    <name type="scientific">Sphingobacterium olei</name>
    <dbReference type="NCBI Taxonomy" id="2571155"/>
    <lineage>
        <taxon>Bacteria</taxon>
        <taxon>Pseudomonadati</taxon>
        <taxon>Bacteroidota</taxon>
        <taxon>Sphingobacteriia</taxon>
        <taxon>Sphingobacteriales</taxon>
        <taxon>Sphingobacteriaceae</taxon>
        <taxon>Sphingobacterium</taxon>
    </lineage>
</organism>
<keyword evidence="4 7" id="KW-0812">Transmembrane</keyword>
<dbReference type="AlphaFoldDB" id="A0A4U0P2B3"/>
<accession>A0A4U0P2B3</accession>
<protein>
    <recommendedName>
        <fullName evidence="7">NADH-quinone oxidoreductase subunit A</fullName>
        <ecNumber evidence="7">7.1.1.-</ecNumber>
    </recommendedName>
    <alternativeName>
        <fullName evidence="7">NADH dehydrogenase I subunit A</fullName>
    </alternativeName>
    <alternativeName>
        <fullName evidence="7">NDH-1 subunit A</fullName>
    </alternativeName>
    <alternativeName>
        <fullName evidence="7">NUO1</fullName>
    </alternativeName>
</protein>
<evidence type="ECO:0000256" key="7">
    <source>
        <dbReference type="HAMAP-Rule" id="MF_01394"/>
    </source>
</evidence>
<dbReference type="Pfam" id="PF00507">
    <property type="entry name" value="Oxidored_q4"/>
    <property type="match status" value="1"/>
</dbReference>
<feature type="transmembrane region" description="Helical" evidence="7">
    <location>
        <begin position="102"/>
        <end position="125"/>
    </location>
</feature>
<feature type="transmembrane region" description="Helical" evidence="7">
    <location>
        <begin position="66"/>
        <end position="90"/>
    </location>
</feature>
<comment type="caution">
    <text evidence="10">The sequence shown here is derived from an EMBL/GenBank/DDBJ whole genome shotgun (WGS) entry which is preliminary data.</text>
</comment>
<evidence type="ECO:0000256" key="9">
    <source>
        <dbReference type="SAM" id="MobiDB-lite"/>
    </source>
</evidence>
<keyword evidence="7" id="KW-1278">Translocase</keyword>
<sequence>MDDHPGQLSEYGSILLMGIVGVILVCATIGLAKFISPKHPNPIKQSTYECGEETVGTSWVQFNPRFYVIALIFLLFDVELIFVFPWATVFGNRDLIAADSRWGWFTLIEMAIFLGILIIGLVYVWRRGDLNWIKPIHQKPTTDVKIPFSVYDTLNNREYQIKDYRATVATTESESEQKSADTPKTSVGFKPRFKKT</sequence>
<keyword evidence="11" id="KW-1185">Reference proteome</keyword>
<comment type="function">
    <text evidence="7">NDH-1 shuttles electrons from NADH, via FMN and iron-sulfur (Fe-S) centers, to quinones in the respiratory chain. The immediate electron acceptor for the enzyme in this species is believed to be a menaquinone. Couples the redox reaction to proton translocation (for every two electrons transferred, four hydrogen ions are translocated across the cytoplasmic membrane), and thus conserves the redox energy in a proton gradient.</text>
</comment>
<evidence type="ECO:0000256" key="6">
    <source>
        <dbReference type="ARBA" id="ARBA00023136"/>
    </source>
</evidence>
<dbReference type="RefSeq" id="WP_136900897.1">
    <property type="nucleotide sequence ID" value="NZ_SUME01000003.1"/>
</dbReference>
<feature type="transmembrane region" description="Helical" evidence="7">
    <location>
        <begin position="12"/>
        <end position="35"/>
    </location>
</feature>
<dbReference type="PANTHER" id="PTHR11058">
    <property type="entry name" value="NADH-UBIQUINONE OXIDOREDUCTASE CHAIN 3"/>
    <property type="match status" value="1"/>
</dbReference>
<dbReference type="InterPro" id="IPR038430">
    <property type="entry name" value="NDAH_ubi_oxred_su3_sf"/>
</dbReference>
<comment type="subunit">
    <text evidence="7">NDH-1 is composed of 14 different subunits. Subunits NuoA, H, J, K, L, M, N constitute the membrane sector of the complex.</text>
</comment>
<dbReference type="PANTHER" id="PTHR11058:SF9">
    <property type="entry name" value="NADH-UBIQUINONE OXIDOREDUCTASE CHAIN 3"/>
    <property type="match status" value="1"/>
</dbReference>
<dbReference type="EMBL" id="SUME01000003">
    <property type="protein sequence ID" value="TJZ61240.1"/>
    <property type="molecule type" value="Genomic_DNA"/>
</dbReference>
<evidence type="ECO:0000313" key="11">
    <source>
        <dbReference type="Proteomes" id="UP000306808"/>
    </source>
</evidence>
<proteinExistence type="inferred from homology"/>
<dbReference type="GO" id="GO:0008137">
    <property type="term" value="F:NADH dehydrogenase (ubiquinone) activity"/>
    <property type="evidence" value="ECO:0007669"/>
    <property type="project" value="InterPro"/>
</dbReference>
<evidence type="ECO:0000256" key="8">
    <source>
        <dbReference type="RuleBase" id="RU003639"/>
    </source>
</evidence>
<evidence type="ECO:0000256" key="2">
    <source>
        <dbReference type="ARBA" id="ARBA00008472"/>
    </source>
</evidence>
<dbReference type="HAMAP" id="MF_01394">
    <property type="entry name" value="NDH1_NuoA"/>
    <property type="match status" value="1"/>
</dbReference>
<gene>
    <name evidence="7" type="primary">nuoA</name>
    <name evidence="10" type="ORF">FAZ15_08555</name>
</gene>
<reference evidence="10 11" key="1">
    <citation type="submission" date="2019-04" db="EMBL/GenBank/DDBJ databases">
        <title>Sphingobacterium olei sp. nov., isolated from oil-contaminated soil.</title>
        <authorList>
            <person name="Liu B."/>
        </authorList>
    </citation>
    <scope>NUCLEOTIDE SEQUENCE [LARGE SCALE GENOMIC DNA]</scope>
    <source>
        <strain evidence="10 11">HAL-9</strain>
    </source>
</reference>
<evidence type="ECO:0000313" key="10">
    <source>
        <dbReference type="EMBL" id="TJZ61240.1"/>
    </source>
</evidence>
<comment type="subcellular location">
    <subcellularLocation>
        <location evidence="7 8">Cell membrane</location>
        <topology evidence="7 8">Multi-pass membrane protein</topology>
    </subcellularLocation>
    <subcellularLocation>
        <location evidence="1">Membrane</location>
        <topology evidence="1">Multi-pass membrane protein</topology>
    </subcellularLocation>
</comment>
<evidence type="ECO:0000256" key="5">
    <source>
        <dbReference type="ARBA" id="ARBA00022989"/>
    </source>
</evidence>
<dbReference type="GO" id="GO:0005886">
    <property type="term" value="C:plasma membrane"/>
    <property type="evidence" value="ECO:0007669"/>
    <property type="project" value="UniProtKB-SubCell"/>
</dbReference>
<comment type="similarity">
    <text evidence="2 7 8">Belongs to the complex I subunit 3 family.</text>
</comment>
<dbReference type="GO" id="GO:0030964">
    <property type="term" value="C:NADH dehydrogenase complex"/>
    <property type="evidence" value="ECO:0007669"/>
    <property type="project" value="TreeGrafter"/>
</dbReference>
<keyword evidence="5 7" id="KW-1133">Transmembrane helix</keyword>
<dbReference type="Proteomes" id="UP000306808">
    <property type="component" value="Unassembled WGS sequence"/>
</dbReference>
<comment type="catalytic activity">
    <reaction evidence="7 8">
        <text>a quinone + NADH + 5 H(+)(in) = a quinol + NAD(+) + 4 H(+)(out)</text>
        <dbReference type="Rhea" id="RHEA:57888"/>
        <dbReference type="ChEBI" id="CHEBI:15378"/>
        <dbReference type="ChEBI" id="CHEBI:24646"/>
        <dbReference type="ChEBI" id="CHEBI:57540"/>
        <dbReference type="ChEBI" id="CHEBI:57945"/>
        <dbReference type="ChEBI" id="CHEBI:132124"/>
    </reaction>
</comment>
<evidence type="ECO:0000256" key="4">
    <source>
        <dbReference type="ARBA" id="ARBA00022692"/>
    </source>
</evidence>
<name>A0A4U0P2B3_9SPHI</name>
<keyword evidence="3 7" id="KW-0813">Transport</keyword>
<dbReference type="EC" id="7.1.1.-" evidence="7"/>
<feature type="region of interest" description="Disordered" evidence="9">
    <location>
        <begin position="170"/>
        <end position="196"/>
    </location>
</feature>
<dbReference type="GO" id="GO:0050136">
    <property type="term" value="F:NADH dehydrogenase (quinone) (non-electrogenic) activity"/>
    <property type="evidence" value="ECO:0007669"/>
    <property type="project" value="UniProtKB-UniRule"/>
</dbReference>
<keyword evidence="7" id="KW-1003">Cell membrane</keyword>
<dbReference type="InterPro" id="IPR000440">
    <property type="entry name" value="NADH_UbQ/plastoQ_OxRdtase_su3"/>
</dbReference>
<keyword evidence="7 8" id="KW-0874">Quinone</keyword>
<evidence type="ECO:0000256" key="3">
    <source>
        <dbReference type="ARBA" id="ARBA00022448"/>
    </source>
</evidence>
<evidence type="ECO:0000256" key="1">
    <source>
        <dbReference type="ARBA" id="ARBA00004141"/>
    </source>
</evidence>
<dbReference type="OrthoDB" id="9791970at2"/>
<dbReference type="Gene3D" id="1.20.58.1610">
    <property type="entry name" value="NADH:ubiquinone/plastoquinone oxidoreductase, chain 3"/>
    <property type="match status" value="1"/>
</dbReference>
<dbReference type="GO" id="GO:0048038">
    <property type="term" value="F:quinone binding"/>
    <property type="evidence" value="ECO:0007669"/>
    <property type="project" value="UniProtKB-KW"/>
</dbReference>